<organism evidence="7 8">
    <name type="scientific">Pelagibacter ubique</name>
    <dbReference type="NCBI Taxonomy" id="198252"/>
    <lineage>
        <taxon>Bacteria</taxon>
        <taxon>Pseudomonadati</taxon>
        <taxon>Pseudomonadota</taxon>
        <taxon>Alphaproteobacteria</taxon>
        <taxon>Candidatus Pelagibacterales</taxon>
        <taxon>Candidatus Pelagibacteraceae</taxon>
        <taxon>Candidatus Pelagibacter</taxon>
    </lineage>
</organism>
<dbReference type="InterPro" id="IPR000559">
    <property type="entry name" value="Formate_THF_ligase"/>
</dbReference>
<comment type="similarity">
    <text evidence="6">Belongs to the formate--tetrahydrofolate ligase family.</text>
</comment>
<evidence type="ECO:0000313" key="8">
    <source>
        <dbReference type="Proteomes" id="UP001166004"/>
    </source>
</evidence>
<dbReference type="Gene3D" id="3.30.1510.10">
    <property type="entry name" value="Domain 2, N(10)-formyltetrahydrofolate synthetase"/>
    <property type="match status" value="1"/>
</dbReference>
<dbReference type="Gene3D" id="3.10.410.10">
    <property type="entry name" value="Formyltetrahydrofolate synthetase, domain 3"/>
    <property type="match status" value="1"/>
</dbReference>
<dbReference type="PROSITE" id="PS00722">
    <property type="entry name" value="FTHFS_2"/>
    <property type="match status" value="1"/>
</dbReference>
<protein>
    <recommendedName>
        <fullName evidence="6">Formate--tetrahydrofolate ligase</fullName>
        <ecNumber evidence="6">6.3.4.3</ecNumber>
    </recommendedName>
    <alternativeName>
        <fullName evidence="6">Formyltetrahydrofolate synthetase</fullName>
        <shortName evidence="6">FHS</shortName>
        <shortName evidence="6">FTHFS</shortName>
    </alternativeName>
</protein>
<sequence>MSEVKSDIQIAREAKMQPINDILAKINVPDESTAFSPMGRHIAKINLEYLDTLKDKPDGKLILVTAITPTPAGEGKTTTSVGLNDGLNKIGKKSIVCLREPSLGPSFGMKGGAAGGGYAQVVPMEQINLHFTGDFHAITSAHNLLSALIDNHIYWGNKLDIDVRRITWKRVMDMNDRSLRSININLGGVANGFPREDSFDITVASEIMAIFCLSNDLGDLEKRIGNITIAYTRGKKPVYAKDLKAQGPMTVLLKDAIRPNVTQTLENNPAIIHGGPFANIAHGCNSVIATKTGLKLADYVVTEAGFGADLGAEKFLDIKCRKSDLKPSCVVIVATIRALKMHGGVAKDDLKTENVEALKMGLVNLQRHVENIKKFNLPVAIAINHFIKDSDNEVKALIEFCNKIGVKASLCTHWADGGEGTKELANNVAELCDKNENKFKFLYENKTALFKKIETIAKEIYRADEVIADTKIREQLKSFEDAGYGDFPICIAKTQYSFSTDPSLKGAPTGHSLPIREIKLSSGAEFIVVICGAVMTMPGLPRVPAADSIKLNKDGQIEGLF</sequence>
<dbReference type="HAMAP" id="MF_01543">
    <property type="entry name" value="FTHFS"/>
    <property type="match status" value="1"/>
</dbReference>
<evidence type="ECO:0000256" key="6">
    <source>
        <dbReference type="HAMAP-Rule" id="MF_01543"/>
    </source>
</evidence>
<evidence type="ECO:0000256" key="4">
    <source>
        <dbReference type="ARBA" id="ARBA00022741"/>
    </source>
</evidence>
<dbReference type="InterPro" id="IPR020628">
    <property type="entry name" value="Formate_THF_ligase_CS"/>
</dbReference>
<dbReference type="EC" id="6.3.4.3" evidence="6"/>
<gene>
    <name evidence="6" type="primary">fhs</name>
    <name evidence="7" type="ORF">VP91_00008680</name>
</gene>
<dbReference type="RefSeq" id="WP_169036228.1">
    <property type="nucleotide sequence ID" value="NZ_LANA01000002.1"/>
</dbReference>
<dbReference type="Proteomes" id="UP001166004">
    <property type="component" value="Unassembled WGS sequence"/>
</dbReference>
<keyword evidence="3 6" id="KW-0436">Ligase</keyword>
<dbReference type="InterPro" id="IPR027417">
    <property type="entry name" value="P-loop_NTPase"/>
</dbReference>
<reference evidence="7 8" key="1">
    <citation type="submission" date="2019-07" db="EMBL/GenBank/DDBJ databases">
        <title>SAR11 Genome Evolution.</title>
        <authorList>
            <person name="Giovannoni S."/>
        </authorList>
    </citation>
    <scope>NUCLEOTIDE SEQUENCE [LARGE SCALE GENOMIC DNA]</scope>
    <source>
        <strain evidence="7 8">HTCC9565</strain>
    </source>
</reference>
<accession>A0ABX1T2P0</accession>
<evidence type="ECO:0000256" key="1">
    <source>
        <dbReference type="ARBA" id="ARBA00004777"/>
    </source>
</evidence>
<dbReference type="CDD" id="cd00477">
    <property type="entry name" value="FTHFS"/>
    <property type="match status" value="1"/>
</dbReference>
<dbReference type="PROSITE" id="PS00721">
    <property type="entry name" value="FTHFS_1"/>
    <property type="match status" value="1"/>
</dbReference>
<dbReference type="Gene3D" id="3.40.50.300">
    <property type="entry name" value="P-loop containing nucleotide triphosphate hydrolases"/>
    <property type="match status" value="1"/>
</dbReference>
<feature type="binding site" evidence="6">
    <location>
        <begin position="70"/>
        <end position="77"/>
    </location>
    <ligand>
        <name>ATP</name>
        <dbReference type="ChEBI" id="CHEBI:30616"/>
    </ligand>
</feature>
<comment type="pathway">
    <text evidence="1 6">One-carbon metabolism; tetrahydrofolate interconversion.</text>
</comment>
<dbReference type="EMBL" id="LANA01000002">
    <property type="protein sequence ID" value="NMN67719.1"/>
    <property type="molecule type" value="Genomic_DNA"/>
</dbReference>
<evidence type="ECO:0000256" key="2">
    <source>
        <dbReference type="ARBA" id="ARBA00022563"/>
    </source>
</evidence>
<evidence type="ECO:0000256" key="3">
    <source>
        <dbReference type="ARBA" id="ARBA00022598"/>
    </source>
</evidence>
<keyword evidence="2 6" id="KW-0554">One-carbon metabolism</keyword>
<evidence type="ECO:0000256" key="5">
    <source>
        <dbReference type="ARBA" id="ARBA00022840"/>
    </source>
</evidence>
<comment type="catalytic activity">
    <reaction evidence="6">
        <text>(6S)-5,6,7,8-tetrahydrofolate + formate + ATP = (6R)-10-formyltetrahydrofolate + ADP + phosphate</text>
        <dbReference type="Rhea" id="RHEA:20221"/>
        <dbReference type="ChEBI" id="CHEBI:15740"/>
        <dbReference type="ChEBI" id="CHEBI:30616"/>
        <dbReference type="ChEBI" id="CHEBI:43474"/>
        <dbReference type="ChEBI" id="CHEBI:57453"/>
        <dbReference type="ChEBI" id="CHEBI:195366"/>
        <dbReference type="ChEBI" id="CHEBI:456216"/>
        <dbReference type="EC" id="6.3.4.3"/>
    </reaction>
</comment>
<dbReference type="SUPFAM" id="SSF52540">
    <property type="entry name" value="P-loop containing nucleoside triphosphate hydrolases"/>
    <property type="match status" value="1"/>
</dbReference>
<keyword evidence="5 6" id="KW-0067">ATP-binding</keyword>
<keyword evidence="4 6" id="KW-0547">Nucleotide-binding</keyword>
<dbReference type="GO" id="GO:0016874">
    <property type="term" value="F:ligase activity"/>
    <property type="evidence" value="ECO:0007669"/>
    <property type="project" value="UniProtKB-KW"/>
</dbReference>
<dbReference type="NCBIfam" id="NF010030">
    <property type="entry name" value="PRK13505.1"/>
    <property type="match status" value="1"/>
</dbReference>
<name>A0ABX1T2P0_PELUQ</name>
<dbReference type="Pfam" id="PF01268">
    <property type="entry name" value="FTHFS"/>
    <property type="match status" value="1"/>
</dbReference>
<comment type="caution">
    <text evidence="7">The sequence shown here is derived from an EMBL/GenBank/DDBJ whole genome shotgun (WGS) entry which is preliminary data.</text>
</comment>
<evidence type="ECO:0000313" key="7">
    <source>
        <dbReference type="EMBL" id="NMN67719.1"/>
    </source>
</evidence>
<proteinExistence type="inferred from homology"/>
<keyword evidence="8" id="KW-1185">Reference proteome</keyword>